<evidence type="ECO:0000256" key="3">
    <source>
        <dbReference type="ARBA" id="ARBA00022688"/>
    </source>
</evidence>
<dbReference type="STRING" id="45607.A0A2T0FCP3"/>
<dbReference type="SUPFAM" id="SSF53335">
    <property type="entry name" value="S-adenosyl-L-methionine-dependent methyltransferases"/>
    <property type="match status" value="1"/>
</dbReference>
<comment type="subunit">
    <text evidence="5">Component of a multi-subunit COQ enzyme complex, composed of at least COQ3, COQ4, COQ5, COQ6, COQ7 and COQ9.</text>
</comment>
<keyword evidence="5" id="KW-0999">Mitochondrion inner membrane</keyword>
<sequence length="294" mass="32997">MNKVYSPIWRVSKFSTAAAVRSGNASEMAHFAELAQSWWDPNGPQRVLNKMNWMRMDYIAHTLKETSANVPGYSLDLLPPNMRSQFKEPAKKLMVLDIGCGGGLLSESLARRPYVKSVLGIDVTPEVIKVAKQHKKLDPKLSHLSYKQSTVESLDPGHKFDVITMFEVLEHLDDPPATLRAALDLLNPGGYIFMSTINRTAVSYLTTILVAEHLMKMVPIGTHTWSKYINEGELRRFIDEQPDMQFVSSEGCMFVPGVQSWVRFGPRSNDVCGNVLNRTIGKQGGNYLFAARKH</sequence>
<dbReference type="InterPro" id="IPR010233">
    <property type="entry name" value="UbiG_MeTrfase"/>
</dbReference>
<dbReference type="NCBIfam" id="TIGR01983">
    <property type="entry name" value="UbiG"/>
    <property type="match status" value="1"/>
</dbReference>
<evidence type="ECO:0000313" key="7">
    <source>
        <dbReference type="Proteomes" id="UP000238350"/>
    </source>
</evidence>
<keyword evidence="4 5" id="KW-0949">S-adenosyl-L-methionine</keyword>
<dbReference type="HAMAP" id="MF_00472">
    <property type="entry name" value="UbiG"/>
    <property type="match status" value="1"/>
</dbReference>
<organism evidence="6 7">
    <name type="scientific">Wickerhamiella sorbophila</name>
    <dbReference type="NCBI Taxonomy" id="45607"/>
    <lineage>
        <taxon>Eukaryota</taxon>
        <taxon>Fungi</taxon>
        <taxon>Dikarya</taxon>
        <taxon>Ascomycota</taxon>
        <taxon>Saccharomycotina</taxon>
        <taxon>Dipodascomycetes</taxon>
        <taxon>Dipodascales</taxon>
        <taxon>Trichomonascaceae</taxon>
        <taxon>Wickerhamiella</taxon>
    </lineage>
</organism>
<dbReference type="Proteomes" id="UP000238350">
    <property type="component" value="Unassembled WGS sequence"/>
</dbReference>
<comment type="catalytic activity">
    <reaction evidence="5">
        <text>a 3-demethylubiquinone + S-adenosyl-L-methionine = a ubiquinone + S-adenosyl-L-homocysteine</text>
        <dbReference type="Rhea" id="RHEA:81215"/>
        <dbReference type="Rhea" id="RHEA-COMP:9565"/>
        <dbReference type="Rhea" id="RHEA-COMP:19654"/>
        <dbReference type="ChEBI" id="CHEBI:16389"/>
        <dbReference type="ChEBI" id="CHEBI:57856"/>
        <dbReference type="ChEBI" id="CHEBI:59789"/>
        <dbReference type="ChEBI" id="CHEBI:231825"/>
    </reaction>
</comment>
<comment type="similarity">
    <text evidence="5">Belongs to the class I-like SAM-binding methyltransferase superfamily. UbiG/COQ3 family.</text>
</comment>
<reference evidence="6 7" key="1">
    <citation type="submission" date="2017-04" db="EMBL/GenBank/DDBJ databases">
        <title>Genome sequencing of [Candida] sorbophila.</title>
        <authorList>
            <person name="Ahn J.O."/>
        </authorList>
    </citation>
    <scope>NUCLEOTIDE SEQUENCE [LARGE SCALE GENOMIC DNA]</scope>
    <source>
        <strain evidence="6 7">DS02</strain>
    </source>
</reference>
<comment type="cofactor">
    <cofactor evidence="5">
        <name>Mg(2+)</name>
        <dbReference type="ChEBI" id="CHEBI:18420"/>
    </cofactor>
</comment>
<keyword evidence="5" id="KW-0479">Metal-binding</keyword>
<dbReference type="PANTHER" id="PTHR43464:SF19">
    <property type="entry name" value="UBIQUINONE BIOSYNTHESIS O-METHYLTRANSFERASE, MITOCHONDRIAL"/>
    <property type="match status" value="1"/>
</dbReference>
<keyword evidence="5" id="KW-0472">Membrane</keyword>
<dbReference type="GO" id="GO:0031314">
    <property type="term" value="C:extrinsic component of mitochondrial inner membrane"/>
    <property type="evidence" value="ECO:0007669"/>
    <property type="project" value="UniProtKB-UniRule"/>
</dbReference>
<feature type="binding site" evidence="5">
    <location>
        <position position="99"/>
    </location>
    <ligand>
        <name>S-adenosyl-L-methionine</name>
        <dbReference type="ChEBI" id="CHEBI:59789"/>
    </ligand>
</feature>
<keyword evidence="2 5" id="KW-0808">Transferase</keyword>
<dbReference type="EC" id="2.1.1.-" evidence="5"/>
<proteinExistence type="inferred from homology"/>
<dbReference type="EMBL" id="NDIQ01000001">
    <property type="protein sequence ID" value="PRT52774.1"/>
    <property type="molecule type" value="Genomic_DNA"/>
</dbReference>
<name>A0A2T0FCP3_9ASCO</name>
<accession>A0A2T0FCP3</accession>
<dbReference type="Pfam" id="PF13489">
    <property type="entry name" value="Methyltransf_23"/>
    <property type="match status" value="1"/>
</dbReference>
<gene>
    <name evidence="5" type="primary">COQ3</name>
    <name evidence="6" type="ORF">B9G98_00394</name>
</gene>
<evidence type="ECO:0000313" key="6">
    <source>
        <dbReference type="EMBL" id="PRT52774.1"/>
    </source>
</evidence>
<evidence type="ECO:0000256" key="5">
    <source>
        <dbReference type="HAMAP-Rule" id="MF_03190"/>
    </source>
</evidence>
<dbReference type="EC" id="2.1.1.114" evidence="5"/>
<dbReference type="CDD" id="cd02440">
    <property type="entry name" value="AdoMet_MTases"/>
    <property type="match status" value="1"/>
</dbReference>
<dbReference type="AlphaFoldDB" id="A0A2T0FCP3"/>
<keyword evidence="5" id="KW-0496">Mitochondrion</keyword>
<keyword evidence="6" id="KW-0830">Ubiquinone</keyword>
<comment type="subcellular location">
    <subcellularLocation>
        <location evidence="5">Mitochondrion inner membrane</location>
        <topology evidence="5">Peripheral membrane protein</topology>
        <orientation evidence="5">Matrix side</orientation>
    </subcellularLocation>
</comment>
<feature type="binding site" evidence="5">
    <location>
        <position position="166"/>
    </location>
    <ligand>
        <name>S-adenosyl-L-methionine</name>
        <dbReference type="ChEBI" id="CHEBI:59789"/>
    </ligand>
</feature>
<feature type="binding site" evidence="5">
    <location>
        <position position="171"/>
    </location>
    <ligand>
        <name>Mg(2+)</name>
        <dbReference type="ChEBI" id="CHEBI:18420"/>
    </ligand>
</feature>
<protein>
    <recommendedName>
        <fullName evidence="5">Ubiquinone biosynthesis O-methyltransferase, mitochondrial</fullName>
    </recommendedName>
    <alternativeName>
        <fullName evidence="5">3,4-dihydroxy-5-hexaprenylbenzoate methyltransferase</fullName>
    </alternativeName>
    <alternativeName>
        <fullName evidence="5">3-demethylubiquinol 3-O-methyltransferase</fullName>
    </alternativeName>
    <alternativeName>
        <fullName evidence="5">3-demethylubiquinone 3-O-methyltransferase</fullName>
    </alternativeName>
    <alternativeName>
        <fullName evidence="5">3-demethylubiquinone-6 3-O-methyltransferase</fullName>
    </alternativeName>
    <alternativeName>
        <fullName evidence="5">Hexaprenyldihydroxybenzoate methyltransferase</fullName>
    </alternativeName>
    <alternativeName>
        <fullName evidence="5">Polyprenyldihydroxybenzoate methyltransferase</fullName>
        <shortName evidence="5">DHHB methyltransferase</shortName>
        <shortName evidence="5">DHHB-MT</shortName>
        <shortName evidence="5">DHHB-MTase</shortName>
        <ecNumber evidence="5">2.1.1.-</ecNumber>
        <ecNumber evidence="5">2.1.1.114</ecNumber>
        <ecNumber evidence="5">2.1.1.64</ecNumber>
    </alternativeName>
</protein>
<dbReference type="GO" id="GO:0046872">
    <property type="term" value="F:metal ion binding"/>
    <property type="evidence" value="ECO:0007669"/>
    <property type="project" value="UniProtKB-KW"/>
</dbReference>
<dbReference type="GO" id="GO:0032259">
    <property type="term" value="P:methylation"/>
    <property type="evidence" value="ECO:0007669"/>
    <property type="project" value="UniProtKB-KW"/>
</dbReference>
<dbReference type="GO" id="GO:0061542">
    <property type="term" value="F:3-demethylubiquinol 3-O-methyltransferase activity"/>
    <property type="evidence" value="ECO:0007669"/>
    <property type="project" value="UniProtKB-UniRule"/>
</dbReference>
<dbReference type="EC" id="2.1.1.64" evidence="5"/>
<feature type="binding site" evidence="5">
    <location>
        <position position="170"/>
    </location>
    <ligand>
        <name>Mg(2+)</name>
        <dbReference type="ChEBI" id="CHEBI:18420"/>
    </ligand>
</feature>
<feature type="binding site" evidence="5">
    <location>
        <position position="167"/>
    </location>
    <ligand>
        <name>Mg(2+)</name>
        <dbReference type="ChEBI" id="CHEBI:18420"/>
    </ligand>
</feature>
<dbReference type="UniPathway" id="UPA00232"/>
<comment type="function">
    <text evidence="5">O-methyltransferase required for two non-consecutive steps during ubiquinone biosynthesis. Catalyzes the 2 O-methylation of 3,4-dihydroxy-5-(all-trans-polyprenyl)benzoic acid into 4-hydroxy-3-methoxy-5-(all-trans-polyprenyl)benzoic acid. Also catalyzes the last step of ubiquinone biosynthesis by mediating methylation of 3-demethylubiquinone into ubiquinone. Also able to mediate the methylation of 3-demethylubiquinol into ubiquinol.</text>
</comment>
<feature type="binding site" evidence="5">
    <location>
        <position position="122"/>
    </location>
    <ligand>
        <name>S-adenosyl-L-methionine</name>
        <dbReference type="ChEBI" id="CHEBI:59789"/>
    </ligand>
</feature>
<comment type="pathway">
    <text evidence="5">Cofactor biosynthesis; ubiquinone biosynthesis.</text>
</comment>
<keyword evidence="1 5" id="KW-0489">Methyltransferase</keyword>
<dbReference type="PANTHER" id="PTHR43464">
    <property type="entry name" value="METHYLTRANSFERASE"/>
    <property type="match status" value="1"/>
</dbReference>
<dbReference type="GO" id="GO:0120537">
    <property type="term" value="F:3-demethylubiquinone 3-O-methyltransferase activity"/>
    <property type="evidence" value="ECO:0007669"/>
    <property type="project" value="RHEA"/>
</dbReference>
<keyword evidence="5" id="KW-0460">Magnesium</keyword>
<comment type="catalytic activity">
    <reaction evidence="5">
        <text>a 3-demethylubiquinol + S-adenosyl-L-methionine = a ubiquinol + S-adenosyl-L-homocysteine + H(+)</text>
        <dbReference type="Rhea" id="RHEA:44380"/>
        <dbReference type="Rhea" id="RHEA-COMP:9566"/>
        <dbReference type="Rhea" id="RHEA-COMP:10914"/>
        <dbReference type="ChEBI" id="CHEBI:15378"/>
        <dbReference type="ChEBI" id="CHEBI:17976"/>
        <dbReference type="ChEBI" id="CHEBI:57856"/>
        <dbReference type="ChEBI" id="CHEBI:59789"/>
        <dbReference type="ChEBI" id="CHEBI:84422"/>
        <dbReference type="EC" id="2.1.1.64"/>
    </reaction>
</comment>
<comment type="caution">
    <text evidence="6">The sequence shown here is derived from an EMBL/GenBank/DDBJ whole genome shotgun (WGS) entry which is preliminary data.</text>
</comment>
<dbReference type="GO" id="GO:0010420">
    <property type="term" value="F:polyprenyldihydroxybenzoate methyltransferase activity"/>
    <property type="evidence" value="ECO:0007669"/>
    <property type="project" value="UniProtKB-UniRule"/>
</dbReference>
<comment type="catalytic activity">
    <reaction evidence="5">
        <text>a 3,4-dihydroxy-5-(all-trans-polyprenyl)benzoate + S-adenosyl-L-methionine = a 4-hydroxy-3-methoxy-5-(all-trans-polyprenyl)benzoate + S-adenosyl-L-homocysteine + H(+)</text>
        <dbReference type="Rhea" id="RHEA:44452"/>
        <dbReference type="Rhea" id="RHEA-COMP:10930"/>
        <dbReference type="Rhea" id="RHEA-COMP:10931"/>
        <dbReference type="ChEBI" id="CHEBI:15378"/>
        <dbReference type="ChEBI" id="CHEBI:57856"/>
        <dbReference type="ChEBI" id="CHEBI:59789"/>
        <dbReference type="ChEBI" id="CHEBI:64694"/>
        <dbReference type="ChEBI" id="CHEBI:84443"/>
        <dbReference type="EC" id="2.1.1.114"/>
    </reaction>
</comment>
<dbReference type="InterPro" id="IPR029063">
    <property type="entry name" value="SAM-dependent_MTases_sf"/>
</dbReference>
<evidence type="ECO:0000256" key="2">
    <source>
        <dbReference type="ARBA" id="ARBA00022679"/>
    </source>
</evidence>
<evidence type="ECO:0000256" key="4">
    <source>
        <dbReference type="ARBA" id="ARBA00022691"/>
    </source>
</evidence>
<keyword evidence="3 5" id="KW-0831">Ubiquinone biosynthesis</keyword>
<dbReference type="OrthoDB" id="3265906at2759"/>
<evidence type="ECO:0000256" key="1">
    <source>
        <dbReference type="ARBA" id="ARBA00022603"/>
    </source>
</evidence>
<dbReference type="Gene3D" id="3.40.50.150">
    <property type="entry name" value="Vaccinia Virus protein VP39"/>
    <property type="match status" value="1"/>
</dbReference>
<feature type="binding site" evidence="5">
    <location>
        <position position="55"/>
    </location>
    <ligand>
        <name>S-adenosyl-L-methionine</name>
        <dbReference type="ChEBI" id="CHEBI:59789"/>
    </ligand>
</feature>
<keyword evidence="7" id="KW-1185">Reference proteome</keyword>